<gene>
    <name evidence="1" type="ORF">MM415B03492_0008</name>
</gene>
<organism evidence="1">
    <name type="scientific">viral metagenome</name>
    <dbReference type="NCBI Taxonomy" id="1070528"/>
    <lineage>
        <taxon>unclassified sequences</taxon>
        <taxon>metagenomes</taxon>
        <taxon>organismal metagenomes</taxon>
    </lineage>
</organism>
<proteinExistence type="predicted"/>
<evidence type="ECO:0000313" key="1">
    <source>
        <dbReference type="EMBL" id="QJA91069.1"/>
    </source>
</evidence>
<name>A0A6M3L9J9_9ZZZZ</name>
<reference evidence="1" key="1">
    <citation type="submission" date="2020-03" db="EMBL/GenBank/DDBJ databases">
        <title>The deep terrestrial virosphere.</title>
        <authorList>
            <person name="Holmfeldt K."/>
            <person name="Nilsson E."/>
            <person name="Simone D."/>
            <person name="Lopez-Fernandez M."/>
            <person name="Wu X."/>
            <person name="de Brujin I."/>
            <person name="Lundin D."/>
            <person name="Andersson A."/>
            <person name="Bertilsson S."/>
            <person name="Dopson M."/>
        </authorList>
    </citation>
    <scope>NUCLEOTIDE SEQUENCE</scope>
    <source>
        <strain evidence="1">MM415B03492</strain>
    </source>
</reference>
<accession>A0A6M3L9J9</accession>
<dbReference type="EMBL" id="MT142958">
    <property type="protein sequence ID" value="QJA91069.1"/>
    <property type="molecule type" value="Genomic_DNA"/>
</dbReference>
<dbReference type="AlphaFoldDB" id="A0A6M3L9J9"/>
<sequence>MYSKEEQIRMSMVAEINSNPTGKEALIARYGEGNVFDTNELQKTFTVHSFAAPFCVVERKADGEKGVVKFQHQPRFYFDFTPTGG</sequence>
<protein>
    <submittedName>
        <fullName evidence="1">Uncharacterized protein</fullName>
    </submittedName>
</protein>